<evidence type="ECO:0000256" key="1">
    <source>
        <dbReference type="SAM" id="Phobius"/>
    </source>
</evidence>
<keyword evidence="3" id="KW-1185">Reference proteome</keyword>
<reference evidence="2" key="1">
    <citation type="submission" date="2021-06" db="EMBL/GenBank/DDBJ databases">
        <authorList>
            <person name="Hodson N. C."/>
            <person name="Mongue J. A."/>
            <person name="Jaron S. K."/>
        </authorList>
    </citation>
    <scope>NUCLEOTIDE SEQUENCE</scope>
</reference>
<evidence type="ECO:0000313" key="3">
    <source>
        <dbReference type="Proteomes" id="UP000708208"/>
    </source>
</evidence>
<feature type="transmembrane region" description="Helical" evidence="1">
    <location>
        <begin position="48"/>
        <end position="70"/>
    </location>
</feature>
<feature type="transmembrane region" description="Helical" evidence="1">
    <location>
        <begin position="123"/>
        <end position="152"/>
    </location>
</feature>
<evidence type="ECO:0000313" key="2">
    <source>
        <dbReference type="EMBL" id="CAG7816705.1"/>
    </source>
</evidence>
<protein>
    <submittedName>
        <fullName evidence="2">Uncharacterized protein</fullName>
    </submittedName>
</protein>
<comment type="caution">
    <text evidence="2">The sequence shown here is derived from an EMBL/GenBank/DDBJ whole genome shotgun (WGS) entry which is preliminary data.</text>
</comment>
<proteinExistence type="predicted"/>
<gene>
    <name evidence="2" type="ORF">AFUS01_LOCUS27309</name>
</gene>
<keyword evidence="1" id="KW-0812">Transmembrane</keyword>
<name>A0A8J2KKK9_9HEXA</name>
<accession>A0A8J2KKK9</accession>
<feature type="non-terminal residue" evidence="2">
    <location>
        <position position="219"/>
    </location>
</feature>
<keyword evidence="1" id="KW-0472">Membrane</keyword>
<feature type="transmembrane region" description="Helical" evidence="1">
    <location>
        <begin position="172"/>
        <end position="198"/>
    </location>
</feature>
<keyword evidence="1" id="KW-1133">Transmembrane helix</keyword>
<dbReference type="AlphaFoldDB" id="A0A8J2KKK9"/>
<feature type="transmembrane region" description="Helical" evidence="1">
    <location>
        <begin position="82"/>
        <end position="102"/>
    </location>
</feature>
<sequence length="219" mass="25605">MLTLNSARYDLWFFELLSWLNLIPITVDPNHGTIKIQTSKVRLAFWKMAVLLSICRVILSAVMMASLLILHPHRLHFSDYPIHFVIIVGGAVVAYDLHVVFVRSPDVLVYFFNLLFTQKMKRVAVDFVDLFCILLPFEILLIVVVYMVSVALNPYASYVSFSWLRKDWQTLYVFLLLSVIETYLLAQCFSSIALQLFVTIQTVQRFYYRVYDCAKEIRR</sequence>
<dbReference type="Proteomes" id="UP000708208">
    <property type="component" value="Unassembled WGS sequence"/>
</dbReference>
<dbReference type="EMBL" id="CAJVCH010376262">
    <property type="protein sequence ID" value="CAG7816705.1"/>
    <property type="molecule type" value="Genomic_DNA"/>
</dbReference>
<organism evidence="2 3">
    <name type="scientific">Allacma fusca</name>
    <dbReference type="NCBI Taxonomy" id="39272"/>
    <lineage>
        <taxon>Eukaryota</taxon>
        <taxon>Metazoa</taxon>
        <taxon>Ecdysozoa</taxon>
        <taxon>Arthropoda</taxon>
        <taxon>Hexapoda</taxon>
        <taxon>Collembola</taxon>
        <taxon>Symphypleona</taxon>
        <taxon>Sminthuridae</taxon>
        <taxon>Allacma</taxon>
    </lineage>
</organism>